<dbReference type="Pfam" id="PF07776">
    <property type="entry name" value="zf-AD"/>
    <property type="match status" value="1"/>
</dbReference>
<keyword evidence="4 8" id="KW-0862">Zinc</keyword>
<dbReference type="SMART" id="SM00355">
    <property type="entry name" value="ZnF_C2H2"/>
    <property type="match status" value="5"/>
</dbReference>
<feature type="domain" description="C2H2-type" evidence="10">
    <location>
        <begin position="195"/>
        <end position="222"/>
    </location>
</feature>
<evidence type="ECO:0000259" key="11">
    <source>
        <dbReference type="PROSITE" id="PS51915"/>
    </source>
</evidence>
<dbReference type="InterPro" id="IPR036236">
    <property type="entry name" value="Znf_C2H2_sf"/>
</dbReference>
<feature type="region of interest" description="Disordered" evidence="9">
    <location>
        <begin position="443"/>
        <end position="469"/>
    </location>
</feature>
<dbReference type="Gene3D" id="3.40.1800.20">
    <property type="match status" value="1"/>
</dbReference>
<evidence type="ECO:0000256" key="8">
    <source>
        <dbReference type="PROSITE-ProRule" id="PRU01263"/>
    </source>
</evidence>
<dbReference type="Proteomes" id="UP000823941">
    <property type="component" value="Chromosome 12"/>
</dbReference>
<gene>
    <name evidence="12" type="ORF">JYU34_008719</name>
</gene>
<evidence type="ECO:0000313" key="13">
    <source>
        <dbReference type="Proteomes" id="UP000823941"/>
    </source>
</evidence>
<protein>
    <submittedName>
        <fullName evidence="12">Uncharacterized protein</fullName>
    </submittedName>
</protein>
<dbReference type="PANTHER" id="PTHR24388:SF53">
    <property type="entry name" value="CHORION TRANSCRIPTION FACTOR CF2-RELATED"/>
    <property type="match status" value="1"/>
</dbReference>
<dbReference type="InterPro" id="IPR012934">
    <property type="entry name" value="Znf_AD"/>
</dbReference>
<feature type="region of interest" description="Disordered" evidence="9">
    <location>
        <begin position="115"/>
        <end position="138"/>
    </location>
</feature>
<feature type="domain" description="C2H2-type" evidence="10">
    <location>
        <begin position="139"/>
        <end position="166"/>
    </location>
</feature>
<evidence type="ECO:0000256" key="4">
    <source>
        <dbReference type="ARBA" id="ARBA00022833"/>
    </source>
</evidence>
<evidence type="ECO:0000256" key="9">
    <source>
        <dbReference type="SAM" id="MobiDB-lite"/>
    </source>
</evidence>
<evidence type="ECO:0000256" key="3">
    <source>
        <dbReference type="ARBA" id="ARBA00022771"/>
    </source>
</evidence>
<dbReference type="PROSITE" id="PS00028">
    <property type="entry name" value="ZINC_FINGER_C2H2_1"/>
    <property type="match status" value="5"/>
</dbReference>
<feature type="domain" description="C2H2-type" evidence="10">
    <location>
        <begin position="167"/>
        <end position="194"/>
    </location>
</feature>
<dbReference type="SUPFAM" id="SSF57667">
    <property type="entry name" value="beta-beta-alpha zinc fingers"/>
    <property type="match status" value="3"/>
</dbReference>
<organism evidence="12 13">
    <name type="scientific">Plutella xylostella</name>
    <name type="common">Diamondback moth</name>
    <name type="synonym">Plutella maculipennis</name>
    <dbReference type="NCBI Taxonomy" id="51655"/>
    <lineage>
        <taxon>Eukaryota</taxon>
        <taxon>Metazoa</taxon>
        <taxon>Ecdysozoa</taxon>
        <taxon>Arthropoda</taxon>
        <taxon>Hexapoda</taxon>
        <taxon>Insecta</taxon>
        <taxon>Pterygota</taxon>
        <taxon>Neoptera</taxon>
        <taxon>Endopterygota</taxon>
        <taxon>Lepidoptera</taxon>
        <taxon>Glossata</taxon>
        <taxon>Ditrysia</taxon>
        <taxon>Yponomeutoidea</taxon>
        <taxon>Plutellidae</taxon>
        <taxon>Plutella</taxon>
    </lineage>
</organism>
<feature type="non-terminal residue" evidence="12">
    <location>
        <position position="1375"/>
    </location>
</feature>
<evidence type="ECO:0000256" key="1">
    <source>
        <dbReference type="ARBA" id="ARBA00022723"/>
    </source>
</evidence>
<evidence type="ECO:0000256" key="7">
    <source>
        <dbReference type="PROSITE-ProRule" id="PRU00042"/>
    </source>
</evidence>
<keyword evidence="3 7" id="KW-0863">Zinc-finger</keyword>
<evidence type="ECO:0000256" key="2">
    <source>
        <dbReference type="ARBA" id="ARBA00022737"/>
    </source>
</evidence>
<feature type="binding site" evidence="8">
    <location>
        <position position="49"/>
    </location>
    <ligand>
        <name>Zn(2+)</name>
        <dbReference type="ChEBI" id="CHEBI:29105"/>
    </ligand>
</feature>
<evidence type="ECO:0000259" key="10">
    <source>
        <dbReference type="PROSITE" id="PS50157"/>
    </source>
</evidence>
<feature type="domain" description="ZAD" evidence="11">
    <location>
        <begin position="3"/>
        <end position="76"/>
    </location>
</feature>
<feature type="domain" description="C2H2-type" evidence="10">
    <location>
        <begin position="223"/>
        <end position="250"/>
    </location>
</feature>
<reference evidence="12 13" key="1">
    <citation type="submission" date="2021-06" db="EMBL/GenBank/DDBJ databases">
        <title>A haploid diamondback moth (Plutella xylostella L.) genome assembly resolves 31 chromosomes and identifies a diamide resistance mutation.</title>
        <authorList>
            <person name="Ward C.M."/>
            <person name="Perry K.D."/>
            <person name="Baker G."/>
            <person name="Powis K."/>
            <person name="Heckel D.G."/>
            <person name="Baxter S.W."/>
        </authorList>
    </citation>
    <scope>NUCLEOTIDE SEQUENCE [LARGE SCALE GENOMIC DNA]</scope>
    <source>
        <strain evidence="12 13">LV</strain>
        <tissue evidence="12">Single pupa</tissue>
    </source>
</reference>
<feature type="compositionally biased region" description="Basic and acidic residues" evidence="9">
    <location>
        <begin position="448"/>
        <end position="460"/>
    </location>
</feature>
<feature type="binding site" evidence="8">
    <location>
        <position position="8"/>
    </location>
    <ligand>
        <name>Zn(2+)</name>
        <dbReference type="ChEBI" id="CHEBI:29105"/>
    </ligand>
</feature>
<comment type="caution">
    <text evidence="12">The sequence shown here is derived from an EMBL/GenBank/DDBJ whole genome shotgun (WGS) entry which is preliminary data.</text>
</comment>
<dbReference type="PANTHER" id="PTHR24388">
    <property type="entry name" value="ZINC FINGER PROTEIN"/>
    <property type="match status" value="1"/>
</dbReference>
<feature type="compositionally biased region" description="Low complexity" evidence="9">
    <location>
        <begin position="602"/>
        <end position="616"/>
    </location>
</feature>
<name>A0ABQ7QLR4_PLUXY</name>
<dbReference type="InterPro" id="IPR013087">
    <property type="entry name" value="Znf_C2H2_type"/>
</dbReference>
<dbReference type="Pfam" id="PF00096">
    <property type="entry name" value="zf-C2H2"/>
    <property type="match status" value="4"/>
</dbReference>
<accession>A0ABQ7QLR4</accession>
<evidence type="ECO:0000256" key="5">
    <source>
        <dbReference type="ARBA" id="ARBA00023242"/>
    </source>
</evidence>
<dbReference type="PROSITE" id="PS50157">
    <property type="entry name" value="ZINC_FINGER_C2H2_2"/>
    <property type="match status" value="5"/>
</dbReference>
<keyword evidence="1 8" id="KW-0479">Metal-binding</keyword>
<evidence type="ECO:0000313" key="12">
    <source>
        <dbReference type="EMBL" id="KAG7306132.1"/>
    </source>
</evidence>
<dbReference type="Gene3D" id="3.30.160.60">
    <property type="entry name" value="Classic Zinc Finger"/>
    <property type="match status" value="5"/>
</dbReference>
<keyword evidence="13" id="KW-1185">Reference proteome</keyword>
<proteinExistence type="inferred from homology"/>
<feature type="compositionally biased region" description="Polar residues" evidence="9">
    <location>
        <begin position="563"/>
        <end position="577"/>
    </location>
</feature>
<evidence type="ECO:0000256" key="6">
    <source>
        <dbReference type="ARBA" id="ARBA00037948"/>
    </source>
</evidence>
<dbReference type="SMART" id="SM00868">
    <property type="entry name" value="zf-AD"/>
    <property type="match status" value="1"/>
</dbReference>
<feature type="region of interest" description="Disordered" evidence="9">
    <location>
        <begin position="563"/>
        <end position="665"/>
    </location>
</feature>
<feature type="binding site" evidence="8">
    <location>
        <position position="5"/>
    </location>
    <ligand>
        <name>Zn(2+)</name>
        <dbReference type="ChEBI" id="CHEBI:29105"/>
    </ligand>
</feature>
<keyword evidence="5" id="KW-0539">Nucleus</keyword>
<dbReference type="PROSITE" id="PS51915">
    <property type="entry name" value="ZAD"/>
    <property type="match status" value="1"/>
</dbReference>
<dbReference type="EMBL" id="JAHIBW010000012">
    <property type="protein sequence ID" value="KAG7306132.1"/>
    <property type="molecule type" value="Genomic_DNA"/>
</dbReference>
<keyword evidence="2" id="KW-0677">Repeat</keyword>
<sequence>MNKICRMCLEEGVLSSIFTRNYNLTLCDMVEYCCNIKISKNDGLPEQLCSNCIYKLGIAYHFKQTSESADIRLRQYLGLTLQKKTMSVAIMTDPVPTQTIIRKCKCQLAESKKSSTAYKRKPETEKQKRGPKPKPKQVHSCYQCDKEFRCQAQLDMHVRTHTGDRPFGCMYCSRRFTQKHNLTIHLRIHTGEKPFQCEICSKRFSAQGNLHTHLKVHTGQRDHTCTICNKSFITSSELTRHMCKHRGVKDYKCDICGAAFVQARDLKLHKLKKHEVALNDDAEKNTVPNNQIDVIGIDVGKDPISKEVERSSIEDKLVNEEKSELDQKNSTKCVQWSLEKQSFTEVTMSTDEDGDKLKLFWDLFFKAETGTYEKSTWLDLFLAEFLIRLNEGGDPKELIKFCPISGVVTLVGCELLCGIHRVTSAINAHYTLPVPCLENPCTSLEDAPPEKPQEDQEKADPAPGTGLFSRANAQSSTEILRNYLLSGVAWRCLILLKALGVEGLSCCRQLSSVLIWVCGELGAGAAGGAGGAGGARNPHVPVSRAHDQIYQLLENRIWSKQKLGSSQPKLSSSATKESASARGRRASQARGADVVDGPARRGASPDPSSDSGSDADLQLLNRSLTMKLGPPDRDFDYFTSPARDPPPAPSPSLYGDPFHSPRKTKPKAVDFMTDRHKDIINSHISLFEFTILVAALLQELCRADSSLAGAEGSQISVQCINYSLRNLCSLQFGAVHKYDAKEVSRIKVALTELLIVSLDKVLVRSDLCAKLITNGILPMILRILEDVICKSNSKYHKTDEKQQNGDAEPMDDDESENQLKFVFGISYSIVAFFYCLLLQCRSVEQLRQFTEQFRLYGECLKGALLQQVVALLARLPGAAAAAAPPLIKKLVEALGKLICEMKRVRGEVLHSAACARARHKACRARVAAGLHHHHDVLGEAGAPPVRPAGCCCVALLYGTLLALAGDEAVAGSAALRRKLLRVLLASGACCCVSAGHLMESMVRLMLTHGGAAPLALQVLERTVYGELGASVLRARARDQLPCAVCQPCDERRADFGKTKFYTYGAGAVERKSLWSFLVHYNSLLQLDNPGGVLAAALAHLLRATPRCRREVQHDLLFSVLYPSFIVAKHRYLIRAEESAYFLTVSCLDIFASLLNTVSFAEQFIQKGGLSYVLELVALPEFSKQCCSILEIAIIVEIFKMMKDNATEMSYYRDINSLVSVQMLLKSLDDATDKCYKIYKIKLPSDKFEELTDVSKELEAFGTEIERRDSAVLATRKASTAVPIKTSFAYSENETEDGVEDYIEVLRSVCTFWRCAAGLCLCAPLLRRRLAGGGALRDSYALLRLLLHALHDAGEHETRQLVKIIEALLTVQFALS</sequence>
<comment type="similarity">
    <text evidence="6">Belongs to the snail C2H2-type zinc-finger protein family.</text>
</comment>
<dbReference type="InterPro" id="IPR050527">
    <property type="entry name" value="Snail/Krueppel_Znf"/>
</dbReference>
<feature type="domain" description="C2H2-type" evidence="10">
    <location>
        <begin position="251"/>
        <end position="274"/>
    </location>
</feature>
<feature type="binding site" evidence="8">
    <location>
        <position position="52"/>
    </location>
    <ligand>
        <name>Zn(2+)</name>
        <dbReference type="ChEBI" id="CHEBI:29105"/>
    </ligand>
</feature>
<dbReference type="SUPFAM" id="SSF57716">
    <property type="entry name" value="Glucocorticoid receptor-like (DNA-binding domain)"/>
    <property type="match status" value="1"/>
</dbReference>